<dbReference type="Proteomes" id="UP000310158">
    <property type="component" value="Unassembled WGS sequence"/>
</dbReference>
<evidence type="ECO:0000259" key="3">
    <source>
        <dbReference type="Pfam" id="PF10342"/>
    </source>
</evidence>
<feature type="signal peptide" evidence="2">
    <location>
        <begin position="1"/>
        <end position="24"/>
    </location>
</feature>
<dbReference type="Pfam" id="PF10342">
    <property type="entry name" value="Kre9_KNH"/>
    <property type="match status" value="1"/>
</dbReference>
<keyword evidence="5" id="KW-1185">Reference proteome</keyword>
<protein>
    <recommendedName>
        <fullName evidence="3">Yeast cell wall synthesis Kre9/Knh1-like N-terminal domain-containing protein</fullName>
    </recommendedName>
</protein>
<comment type="caution">
    <text evidence="4">The sequence shown here is derived from an EMBL/GenBank/DDBJ whole genome shotgun (WGS) entry which is preliminary data.</text>
</comment>
<feature type="chain" id="PRO_5020357195" description="Yeast cell wall synthesis Kre9/Knh1-like N-terminal domain-containing protein" evidence="2">
    <location>
        <begin position="25"/>
        <end position="131"/>
    </location>
</feature>
<dbReference type="InterPro" id="IPR018466">
    <property type="entry name" value="Kre9/Knh1-like_N"/>
</dbReference>
<evidence type="ECO:0000313" key="4">
    <source>
        <dbReference type="EMBL" id="THH18121.1"/>
    </source>
</evidence>
<proteinExistence type="predicted"/>
<sequence length="131" mass="14351">MKFTNTLAHFTLLFLVSLFALVAAAPVALVPRDVYVPAVLYPHRGTVWKVGNHHNVTWDVSNPPAQITNSIGSIYLRKGELTDMNHTLASGFSILLGRIEVQVPDVVPGIDYSIVLFGDSGNFSPRFTITD</sequence>
<name>A0A4S4M1T8_9AGAM</name>
<reference evidence="4 5" key="1">
    <citation type="submission" date="2019-02" db="EMBL/GenBank/DDBJ databases">
        <title>Genome sequencing of the rare red list fungi Bondarzewia mesenterica.</title>
        <authorList>
            <person name="Buettner E."/>
            <person name="Kellner H."/>
        </authorList>
    </citation>
    <scope>NUCLEOTIDE SEQUENCE [LARGE SCALE GENOMIC DNA]</scope>
    <source>
        <strain evidence="4 5">DSM 108281</strain>
    </source>
</reference>
<gene>
    <name evidence="4" type="ORF">EW146_g2815</name>
</gene>
<accession>A0A4S4M1T8</accession>
<dbReference type="OrthoDB" id="2317741at2759"/>
<evidence type="ECO:0000256" key="2">
    <source>
        <dbReference type="SAM" id="SignalP"/>
    </source>
</evidence>
<organism evidence="4 5">
    <name type="scientific">Bondarzewia mesenterica</name>
    <dbReference type="NCBI Taxonomy" id="1095465"/>
    <lineage>
        <taxon>Eukaryota</taxon>
        <taxon>Fungi</taxon>
        <taxon>Dikarya</taxon>
        <taxon>Basidiomycota</taxon>
        <taxon>Agaricomycotina</taxon>
        <taxon>Agaricomycetes</taxon>
        <taxon>Russulales</taxon>
        <taxon>Bondarzewiaceae</taxon>
        <taxon>Bondarzewia</taxon>
    </lineage>
</organism>
<feature type="domain" description="Yeast cell wall synthesis Kre9/Knh1-like N-terminal" evidence="3">
    <location>
        <begin position="42"/>
        <end position="129"/>
    </location>
</feature>
<evidence type="ECO:0000256" key="1">
    <source>
        <dbReference type="ARBA" id="ARBA00022729"/>
    </source>
</evidence>
<dbReference type="AlphaFoldDB" id="A0A4S4M1T8"/>
<dbReference type="EMBL" id="SGPL01000086">
    <property type="protein sequence ID" value="THH18121.1"/>
    <property type="molecule type" value="Genomic_DNA"/>
</dbReference>
<evidence type="ECO:0000313" key="5">
    <source>
        <dbReference type="Proteomes" id="UP000310158"/>
    </source>
</evidence>
<keyword evidence="1 2" id="KW-0732">Signal</keyword>